<feature type="transmembrane region" description="Helical" evidence="14">
    <location>
        <begin position="71"/>
        <end position="89"/>
    </location>
</feature>
<protein>
    <recommendedName>
        <fullName evidence="4">Protoheme IX farnesyltransferase, mitochondrial</fullName>
        <ecNumber evidence="3">2.5.1.141</ecNumber>
    </recommendedName>
    <alternativeName>
        <fullName evidence="12">Heme O synthase</fullName>
    </alternativeName>
</protein>
<dbReference type="NCBIfam" id="TIGR01473">
    <property type="entry name" value="cyoE_ctaB"/>
    <property type="match status" value="1"/>
</dbReference>
<gene>
    <name evidence="16" type="primary">LOC100900551</name>
</gene>
<dbReference type="GO" id="GO:0008495">
    <property type="term" value="F:protoheme IX farnesyltransferase activity"/>
    <property type="evidence" value="ECO:0007669"/>
    <property type="project" value="UniProtKB-EC"/>
</dbReference>
<dbReference type="CDD" id="cd13957">
    <property type="entry name" value="PT_UbiA_Cox10"/>
    <property type="match status" value="1"/>
</dbReference>
<reference evidence="16" key="1">
    <citation type="submission" date="2025-08" db="UniProtKB">
        <authorList>
            <consortium name="RefSeq"/>
        </authorList>
    </citation>
    <scope>IDENTIFICATION</scope>
</reference>
<evidence type="ECO:0000256" key="4">
    <source>
        <dbReference type="ARBA" id="ARBA00016335"/>
    </source>
</evidence>
<keyword evidence="10" id="KW-0350">Heme biosynthesis</keyword>
<evidence type="ECO:0000256" key="14">
    <source>
        <dbReference type="SAM" id="Phobius"/>
    </source>
</evidence>
<feature type="transmembrane region" description="Helical" evidence="14">
    <location>
        <begin position="126"/>
        <end position="147"/>
    </location>
</feature>
<dbReference type="PROSITE" id="PS00943">
    <property type="entry name" value="UBIA"/>
    <property type="match status" value="1"/>
</dbReference>
<dbReference type="Proteomes" id="UP000694867">
    <property type="component" value="Unplaced"/>
</dbReference>
<keyword evidence="11 14" id="KW-0472">Membrane</keyword>
<dbReference type="CTD" id="1352"/>
<dbReference type="RefSeq" id="XP_018495480.1">
    <property type="nucleotide sequence ID" value="XM_018639964.1"/>
</dbReference>
<evidence type="ECO:0000313" key="16">
    <source>
        <dbReference type="RefSeq" id="XP_018495480.1"/>
    </source>
</evidence>
<accession>A0AAJ7PAG9</accession>
<feature type="transmembrane region" description="Helical" evidence="14">
    <location>
        <begin position="95"/>
        <end position="114"/>
    </location>
</feature>
<dbReference type="KEGG" id="goe:100900551"/>
<feature type="transmembrane region" description="Helical" evidence="14">
    <location>
        <begin position="223"/>
        <end position="243"/>
    </location>
</feature>
<dbReference type="GO" id="GO:0006784">
    <property type="term" value="P:heme A biosynthetic process"/>
    <property type="evidence" value="ECO:0007669"/>
    <property type="project" value="TreeGrafter"/>
</dbReference>
<dbReference type="GO" id="GO:0031966">
    <property type="term" value="C:mitochondrial membrane"/>
    <property type="evidence" value="ECO:0007669"/>
    <property type="project" value="UniProtKB-SubCell"/>
</dbReference>
<keyword evidence="5" id="KW-0808">Transferase</keyword>
<dbReference type="GeneID" id="100900551"/>
<dbReference type="AlphaFoldDB" id="A0AAJ7PAG9"/>
<dbReference type="EC" id="2.5.1.141" evidence="3"/>
<evidence type="ECO:0000256" key="10">
    <source>
        <dbReference type="ARBA" id="ARBA00023133"/>
    </source>
</evidence>
<evidence type="ECO:0000256" key="6">
    <source>
        <dbReference type="ARBA" id="ARBA00022692"/>
    </source>
</evidence>
<comment type="subcellular location">
    <subcellularLocation>
        <location evidence="1">Mitochondrion membrane</location>
        <topology evidence="1">Multi-pass membrane protein</topology>
    </subcellularLocation>
</comment>
<keyword evidence="15" id="KW-1185">Reference proteome</keyword>
<dbReference type="Gene3D" id="1.10.357.140">
    <property type="entry name" value="UbiA prenyltransferase"/>
    <property type="match status" value="1"/>
</dbReference>
<evidence type="ECO:0000256" key="9">
    <source>
        <dbReference type="ARBA" id="ARBA00023128"/>
    </source>
</evidence>
<feature type="transmembrane region" description="Helical" evidence="14">
    <location>
        <begin position="255"/>
        <end position="273"/>
    </location>
</feature>
<dbReference type="PANTHER" id="PTHR43448">
    <property type="entry name" value="PROTOHEME IX FARNESYLTRANSFERASE, MITOCHONDRIAL"/>
    <property type="match status" value="1"/>
</dbReference>
<name>A0AAJ7PAG9_9ACAR</name>
<evidence type="ECO:0000256" key="2">
    <source>
        <dbReference type="ARBA" id="ARBA00005985"/>
    </source>
</evidence>
<evidence type="ECO:0000256" key="8">
    <source>
        <dbReference type="ARBA" id="ARBA00022989"/>
    </source>
</evidence>
<comment type="similarity">
    <text evidence="2">Belongs to the UbiA prenyltransferase family.</text>
</comment>
<dbReference type="InterPro" id="IPR006369">
    <property type="entry name" value="Protohaem_IX_farnesylTrfase"/>
</dbReference>
<keyword evidence="9" id="KW-0496">Mitochondrion</keyword>
<evidence type="ECO:0000256" key="12">
    <source>
        <dbReference type="ARBA" id="ARBA00030253"/>
    </source>
</evidence>
<evidence type="ECO:0000256" key="7">
    <source>
        <dbReference type="ARBA" id="ARBA00022946"/>
    </source>
</evidence>
<evidence type="ECO:0000256" key="11">
    <source>
        <dbReference type="ARBA" id="ARBA00023136"/>
    </source>
</evidence>
<evidence type="ECO:0000256" key="3">
    <source>
        <dbReference type="ARBA" id="ARBA00012292"/>
    </source>
</evidence>
<dbReference type="FunFam" id="1.10.357.140:FF:000004">
    <property type="entry name" value="Protoheme IX farnesyltransferase, mitochondrial"/>
    <property type="match status" value="1"/>
</dbReference>
<organism evidence="15 16">
    <name type="scientific">Galendromus occidentalis</name>
    <name type="common">western predatory mite</name>
    <dbReference type="NCBI Taxonomy" id="34638"/>
    <lineage>
        <taxon>Eukaryota</taxon>
        <taxon>Metazoa</taxon>
        <taxon>Ecdysozoa</taxon>
        <taxon>Arthropoda</taxon>
        <taxon>Chelicerata</taxon>
        <taxon>Arachnida</taxon>
        <taxon>Acari</taxon>
        <taxon>Parasitiformes</taxon>
        <taxon>Mesostigmata</taxon>
        <taxon>Gamasina</taxon>
        <taxon>Phytoseioidea</taxon>
        <taxon>Phytoseiidae</taxon>
        <taxon>Typhlodrominae</taxon>
        <taxon>Galendromus</taxon>
    </lineage>
</organism>
<keyword evidence="8 14" id="KW-1133">Transmembrane helix</keyword>
<dbReference type="InterPro" id="IPR030470">
    <property type="entry name" value="UbiA_prenylTrfase_CS"/>
</dbReference>
<dbReference type="Pfam" id="PF01040">
    <property type="entry name" value="UbiA"/>
    <property type="match status" value="1"/>
</dbReference>
<dbReference type="InterPro" id="IPR044878">
    <property type="entry name" value="UbiA_sf"/>
</dbReference>
<evidence type="ECO:0000313" key="15">
    <source>
        <dbReference type="Proteomes" id="UP000694867"/>
    </source>
</evidence>
<comment type="catalytic activity">
    <reaction evidence="13">
        <text>heme b + (2E,6E)-farnesyl diphosphate + H2O = Fe(II)-heme o + diphosphate</text>
        <dbReference type="Rhea" id="RHEA:28070"/>
        <dbReference type="ChEBI" id="CHEBI:15377"/>
        <dbReference type="ChEBI" id="CHEBI:33019"/>
        <dbReference type="ChEBI" id="CHEBI:60344"/>
        <dbReference type="ChEBI" id="CHEBI:60530"/>
        <dbReference type="ChEBI" id="CHEBI:175763"/>
        <dbReference type="EC" id="2.5.1.141"/>
    </reaction>
</comment>
<dbReference type="InterPro" id="IPR000537">
    <property type="entry name" value="UbiA_prenyltransferase"/>
</dbReference>
<sequence>MVSLSKMRLTSLVVITTMAGYAMAPGSFSLLTLSLASVGTALTSCSANAVNQFLEIPYDSQMNRTKNRVLVRGYMSPLGALSFAAVAGVVGVSTLYAGCGAWTAGLGAANLVLYTSVYTPMKRFHIANTWVGSVVGAIPPVMGWTAATGTLDPGALLLGAVLYSWQFPHFNALSWNLRPDYSRAGYRMMSVTNPDLCRRVALRHSVGITALCLASPLSDVVTWTFAATTLPLNAYLVYCSYQFYRNADSQTSRKLFRLSLIHLPLLVILMILSKDTTKTKRESLPSNV</sequence>
<evidence type="ECO:0000256" key="1">
    <source>
        <dbReference type="ARBA" id="ARBA00004225"/>
    </source>
</evidence>
<evidence type="ECO:0000256" key="13">
    <source>
        <dbReference type="ARBA" id="ARBA00047690"/>
    </source>
</evidence>
<keyword evidence="6 14" id="KW-0812">Transmembrane</keyword>
<dbReference type="PANTHER" id="PTHR43448:SF2">
    <property type="entry name" value="PROTOHEME IX FARNESYLTRANSFERASE, MITOCHONDRIAL"/>
    <property type="match status" value="1"/>
</dbReference>
<keyword evidence="7" id="KW-0809">Transit peptide</keyword>
<evidence type="ECO:0000256" key="5">
    <source>
        <dbReference type="ARBA" id="ARBA00022679"/>
    </source>
</evidence>
<proteinExistence type="inferred from homology"/>